<dbReference type="SUPFAM" id="SSF53649">
    <property type="entry name" value="Alkaline phosphatase-like"/>
    <property type="match status" value="1"/>
</dbReference>
<organism evidence="6 7">
    <name type="scientific">Limihaloglobus sulfuriphilus</name>
    <dbReference type="NCBI Taxonomy" id="1851148"/>
    <lineage>
        <taxon>Bacteria</taxon>
        <taxon>Pseudomonadati</taxon>
        <taxon>Planctomycetota</taxon>
        <taxon>Phycisphaerae</taxon>
        <taxon>Sedimentisphaerales</taxon>
        <taxon>Sedimentisphaeraceae</taxon>
        <taxon>Limihaloglobus</taxon>
    </lineage>
</organism>
<dbReference type="OrthoDB" id="279611at2"/>
<dbReference type="GO" id="GO:0005737">
    <property type="term" value="C:cytoplasm"/>
    <property type="evidence" value="ECO:0007669"/>
    <property type="project" value="TreeGrafter"/>
</dbReference>
<evidence type="ECO:0000313" key="7">
    <source>
        <dbReference type="Proteomes" id="UP000188181"/>
    </source>
</evidence>
<dbReference type="GO" id="GO:0047753">
    <property type="term" value="F:choline-sulfatase activity"/>
    <property type="evidence" value="ECO:0007669"/>
    <property type="project" value="UniProtKB-EC"/>
</dbReference>
<dbReference type="PANTHER" id="PTHR45953">
    <property type="entry name" value="IDURONATE 2-SULFATASE"/>
    <property type="match status" value="1"/>
</dbReference>
<dbReference type="PROSITE" id="PS51318">
    <property type="entry name" value="TAT"/>
    <property type="match status" value="1"/>
</dbReference>
<dbReference type="RefSeq" id="WP_146682959.1">
    <property type="nucleotide sequence ID" value="NZ_CP019646.1"/>
</dbReference>
<dbReference type="KEGG" id="pbas:SMSP2_01078"/>
<dbReference type="InterPro" id="IPR006311">
    <property type="entry name" value="TAT_signal"/>
</dbReference>
<evidence type="ECO:0000313" key="6">
    <source>
        <dbReference type="EMBL" id="AQQ70718.1"/>
    </source>
</evidence>
<dbReference type="STRING" id="1851148.SMSP2_01078"/>
<evidence type="ECO:0000259" key="5">
    <source>
        <dbReference type="Pfam" id="PF00884"/>
    </source>
</evidence>
<evidence type="ECO:0000256" key="1">
    <source>
        <dbReference type="ARBA" id="ARBA00008779"/>
    </source>
</evidence>
<dbReference type="Gene3D" id="3.40.720.10">
    <property type="entry name" value="Alkaline Phosphatase, subunit A"/>
    <property type="match status" value="1"/>
</dbReference>
<dbReference type="EC" id="3.1.6.6" evidence="6"/>
<accession>A0A1Q2MDV9</accession>
<proteinExistence type="inferred from homology"/>
<dbReference type="InterPro" id="IPR017850">
    <property type="entry name" value="Alkaline_phosphatase_core_sf"/>
</dbReference>
<feature type="domain" description="Sulfatase N-terminal" evidence="5">
    <location>
        <begin position="41"/>
        <end position="351"/>
    </location>
</feature>
<dbReference type="EMBL" id="CP019646">
    <property type="protein sequence ID" value="AQQ70718.1"/>
    <property type="molecule type" value="Genomic_DNA"/>
</dbReference>
<reference evidence="7" key="1">
    <citation type="submission" date="2017-02" db="EMBL/GenBank/DDBJ databases">
        <title>Comparative genomics and description of representatives of a novel lineage of planctomycetes thriving in anoxic sediments.</title>
        <authorList>
            <person name="Spring S."/>
            <person name="Bunk B."/>
            <person name="Sproer C."/>
        </authorList>
    </citation>
    <scope>NUCLEOTIDE SEQUENCE [LARGE SCALE GENOMIC DNA]</scope>
    <source>
        <strain evidence="7">SM-Chi-D1</strain>
    </source>
</reference>
<keyword evidence="3 6" id="KW-0378">Hydrolase</keyword>
<evidence type="ECO:0000256" key="3">
    <source>
        <dbReference type="ARBA" id="ARBA00022801"/>
    </source>
</evidence>
<evidence type="ECO:0000256" key="4">
    <source>
        <dbReference type="SAM" id="SignalP"/>
    </source>
</evidence>
<comment type="similarity">
    <text evidence="1">Belongs to the sulfatase family.</text>
</comment>
<keyword evidence="4" id="KW-0732">Signal</keyword>
<name>A0A1Q2MDV9_9BACT</name>
<dbReference type="PROSITE" id="PS00523">
    <property type="entry name" value="SULFATASE_1"/>
    <property type="match status" value="1"/>
</dbReference>
<dbReference type="AlphaFoldDB" id="A0A1Q2MDV9"/>
<keyword evidence="7" id="KW-1185">Reference proteome</keyword>
<dbReference type="Pfam" id="PF00884">
    <property type="entry name" value="Sulfatase"/>
    <property type="match status" value="1"/>
</dbReference>
<dbReference type="Proteomes" id="UP000188181">
    <property type="component" value="Chromosome"/>
</dbReference>
<evidence type="ECO:0000256" key="2">
    <source>
        <dbReference type="ARBA" id="ARBA00022723"/>
    </source>
</evidence>
<feature type="chain" id="PRO_5012230614" evidence="4">
    <location>
        <begin position="32"/>
        <end position="470"/>
    </location>
</feature>
<protein>
    <submittedName>
        <fullName evidence="6">Choline-sulfatase</fullName>
        <ecNumber evidence="6">3.1.6.6</ecNumber>
    </submittedName>
</protein>
<dbReference type="InterPro" id="IPR024607">
    <property type="entry name" value="Sulfatase_CS"/>
</dbReference>
<dbReference type="PANTHER" id="PTHR45953:SF1">
    <property type="entry name" value="IDURONATE 2-SULFATASE"/>
    <property type="match status" value="1"/>
</dbReference>
<dbReference type="PROSITE" id="PS00149">
    <property type="entry name" value="SULFATASE_2"/>
    <property type="match status" value="1"/>
</dbReference>
<feature type="signal peptide" evidence="4">
    <location>
        <begin position="1"/>
        <end position="31"/>
    </location>
</feature>
<gene>
    <name evidence="6" type="primary">betC_4</name>
    <name evidence="6" type="ORF">SMSP2_01078</name>
</gene>
<keyword evidence="2" id="KW-0479">Metal-binding</keyword>
<sequence length="470" mass="53034" precursor="true">MYNPYSSTRRSFLKGSLAVTGGMLAGRLAPAAQTAPAANRPNFLFVLLDQLSHDALSAYGNPYVSTPNMDRLINRGYSFMQSYSTNPICSPARSSLFTGRMPVETGVISNNRPIHRSCVNMGQWFSDNGYETVYSGKWHLPLGQPTAIEGFTVLPHGSGQGDLTDAEVSRNCEAYLKNRSGDNPFLLVTSILQPHDICFWPVKVKGLNPEKLPLSYLEDQLPQLPDNHTSRPKSCELMNGRIYRGWSEDQWRYYSYIYYRQVEMADADIGRVIDALEDSGHAENTIVILTADHGESLGRHMNVGKWHSYDESVKVPFVVSWPGRIAEKKTDTSHLVSGVDVMSTLCDYAGISEPPHSRGRSLKPLLEGNNTDWREFVVSEHHIIGRMVRSNDFKYVKYHGDDVEQLFDMKADPGETVNLYDNSKYEDIVKDHRRMLDEWNAHLLPVKPTDCIGGIEPYLKKFVKDTPFEV</sequence>
<dbReference type="GO" id="GO:0046872">
    <property type="term" value="F:metal ion binding"/>
    <property type="evidence" value="ECO:0007669"/>
    <property type="project" value="UniProtKB-KW"/>
</dbReference>
<dbReference type="InterPro" id="IPR000917">
    <property type="entry name" value="Sulfatase_N"/>
</dbReference>